<reference evidence="2" key="1">
    <citation type="journal article" date="2010" name="Proc. Natl. Acad. Sci. U.S.A.">
        <title>Floral symmetry genes and the origin and maintenance of zygomorphy in a plant-pollinator mutualism.</title>
        <authorList>
            <person name="Zhang W."/>
            <person name="Kramer E.M."/>
            <person name="Davis C.C."/>
        </authorList>
    </citation>
    <scope>NUCLEOTIDE SEQUENCE</scope>
</reference>
<gene>
    <name evidence="2" type="primary">CYC2A</name>
</gene>
<sequence length="80" mass="8784">DLLGFDRASKTLEWLLLKSKKAIKELSTQNGINKNNNKQCLSSSNLTCDQIGQDRVVVSLNGADSIREKKGGEIPLLAKQ</sequence>
<evidence type="ECO:0000313" key="2">
    <source>
        <dbReference type="EMBL" id="ADG62434.1"/>
    </source>
</evidence>
<feature type="non-terminal residue" evidence="2">
    <location>
        <position position="1"/>
    </location>
</feature>
<dbReference type="PROSITE" id="PS51369">
    <property type="entry name" value="TCP"/>
    <property type="match status" value="1"/>
</dbReference>
<dbReference type="EMBL" id="GU982237">
    <property type="protein sequence ID" value="ADG62434.1"/>
    <property type="molecule type" value="Genomic_DNA"/>
</dbReference>
<dbReference type="AlphaFoldDB" id="D6PVK1"/>
<organism evidence="2">
    <name type="scientific">Echinopterys eglandulosa</name>
    <dbReference type="NCBI Taxonomy" id="151815"/>
    <lineage>
        <taxon>Eukaryota</taxon>
        <taxon>Viridiplantae</taxon>
        <taxon>Streptophyta</taxon>
        <taxon>Embryophyta</taxon>
        <taxon>Tracheophyta</taxon>
        <taxon>Spermatophyta</taxon>
        <taxon>Magnoliopsida</taxon>
        <taxon>eudicotyledons</taxon>
        <taxon>Gunneridae</taxon>
        <taxon>Pentapetalae</taxon>
        <taxon>rosids</taxon>
        <taxon>fabids</taxon>
        <taxon>Malpighiales</taxon>
        <taxon>Malpighiaceae</taxon>
        <taxon>Echinopterys</taxon>
    </lineage>
</organism>
<feature type="non-terminal residue" evidence="2">
    <location>
        <position position="80"/>
    </location>
</feature>
<protein>
    <submittedName>
        <fullName evidence="2">CYCLOIDEA-like protein</fullName>
    </submittedName>
</protein>
<accession>D6PVK1</accession>
<dbReference type="Pfam" id="PF03634">
    <property type="entry name" value="TCP"/>
    <property type="match status" value="1"/>
</dbReference>
<dbReference type="InterPro" id="IPR017887">
    <property type="entry name" value="TF_TCP_subgr"/>
</dbReference>
<name>D6PVK1_9ROSI</name>
<proteinExistence type="predicted"/>
<evidence type="ECO:0000259" key="1">
    <source>
        <dbReference type="PROSITE" id="PS51369"/>
    </source>
</evidence>
<feature type="domain" description="TCP" evidence="1">
    <location>
        <begin position="1"/>
        <end position="26"/>
    </location>
</feature>